<dbReference type="SMART" id="SM00028">
    <property type="entry name" value="TPR"/>
    <property type="match status" value="4"/>
</dbReference>
<dbReference type="InterPro" id="IPR011990">
    <property type="entry name" value="TPR-like_helical_dom_sf"/>
</dbReference>
<dbReference type="EMBL" id="QEAO01000005">
    <property type="protein sequence ID" value="TPX36376.1"/>
    <property type="molecule type" value="Genomic_DNA"/>
</dbReference>
<dbReference type="InterPro" id="IPR019734">
    <property type="entry name" value="TPR_rpt"/>
</dbReference>
<feature type="compositionally biased region" description="Polar residues" evidence="3">
    <location>
        <begin position="774"/>
        <end position="794"/>
    </location>
</feature>
<name>A0A507CEA8_9FUNG</name>
<dbReference type="PANTHER" id="PTHR23083">
    <property type="entry name" value="TETRATRICOPEPTIDE REPEAT PROTEIN, TPR"/>
    <property type="match status" value="1"/>
</dbReference>
<feature type="compositionally biased region" description="Low complexity" evidence="3">
    <location>
        <begin position="1050"/>
        <end position="1074"/>
    </location>
</feature>
<sequence length="1241" mass="135030">MAGKSPEHDIDLLLYSLVANAEVSLNLYLQVNPIKLSGESDADVAQHPLAVPLATPIYVPDATSNLLEALKKVEAGRASDGRSQLYAKQAHALLARIDSITGEYSAVVNRLSAQPMPELQGLPDTYTRVMVIMAHFLHGQALELLRQDKDAIDIYTKAISKIESQYTDAAASKPDEIDQWTKWVENIVYHHAMLCVRHAHLDQAQKSLQLYLRFLAPVPDTYLPGRRIAICRQYLTLITTNLAKPLSGYIHRPSVGCGVPVDIQAELARHLPTYERLVTALLPFPKGENETPIEKGRAQRVAQAYDWWVMADSGGGDVNEAVGDVVERHYRLIETLYRGTKHTFQSLRLFRYLSHTFSSLLHAFGDNMSRDEKREAQAAVESYLFIFNTRHGAAIDLERKRREDAMLVIRRASTIGRGSERKSAEEKRKSMERRMMAATLEVGTEAVSTERVARSVESLKVCNGHSSPSLTGLPAGSASTLPDPDAPIVVETVDGETIADVLGVLISGMRILLSTVEGDEKELKKAVEYGRRALDLTRHHSVKDRPLLIRRAQQWLGVSLGELALEVRDSAFRRQCQAEALEALQDAASMFGEDDRAGWDVLYQLALQAAEVGEIEQAFDAIQLSLTFQPTHIPSWNLLALLLSSKKSWDDGIRVLENGWTHCVNALVARARAARKLSSEVPEDAAKRIASGAPTVDIFSWDWVDSADKEELISLKLTSLALEAARFGPKAALDSVQSIFTLYRKLFGYVVAGMEEDDDMNRSTLSTPAAILGQSPNTNSAVSPSHSPSATMSKQDVPLEPLSLPKALSPFRFHTRGASTTASSSTSPPGATPSSAHLPALYRFRQYDLLIQLWLSAASLYREIEAFSEASQAVDTAEHVAEVVSMIDGRTAEMGSGRLFGAGSVHQVMMDRRRGFGLKKRKGLFALSPKTFNGGSSSTDGLASGESYAIEGRWKGASDAVRRMLADVVFESAMLRHAKLVSQQRAPVLTRAHKYLSPVAQVEAARSRGRRPVIPKSASTFSLASMYSGTDTPPYATSPILPTPPPLPTAPTANSSTSPYQASTMGTTSSKGSSYDLRSSPAINNPSPLANLSNANTSNSNTSTGPSPGESIASASSRPLTLDSVIQDLHLATLLDDDHLPSRVCLALLYATTQNHSLASSILERAVKRGKARGCGGGQSGVSSVYGGNTAAFGWESWRALGLSLQKVGRLEEAKTSLMFAVGLERVGFVRGAELLNRVVY</sequence>
<organism evidence="4 5">
    <name type="scientific">Synchytrium microbalum</name>
    <dbReference type="NCBI Taxonomy" id="1806994"/>
    <lineage>
        <taxon>Eukaryota</taxon>
        <taxon>Fungi</taxon>
        <taxon>Fungi incertae sedis</taxon>
        <taxon>Chytridiomycota</taxon>
        <taxon>Chytridiomycota incertae sedis</taxon>
        <taxon>Chytridiomycetes</taxon>
        <taxon>Synchytriales</taxon>
        <taxon>Synchytriaceae</taxon>
        <taxon>Synchytrium</taxon>
    </lineage>
</organism>
<reference evidence="4 5" key="1">
    <citation type="journal article" date="2019" name="Sci. Rep.">
        <title>Comparative genomics of chytrid fungi reveal insights into the obligate biotrophic and pathogenic lifestyle of Synchytrium endobioticum.</title>
        <authorList>
            <person name="van de Vossenberg B.T.L.H."/>
            <person name="Warris S."/>
            <person name="Nguyen H.D.T."/>
            <person name="van Gent-Pelzer M.P.E."/>
            <person name="Joly D.L."/>
            <person name="van de Geest H.C."/>
            <person name="Bonants P.J.M."/>
            <person name="Smith D.S."/>
            <person name="Levesque C.A."/>
            <person name="van der Lee T.A.J."/>
        </authorList>
    </citation>
    <scope>NUCLEOTIDE SEQUENCE [LARGE SCALE GENOMIC DNA]</scope>
    <source>
        <strain evidence="4 5">JEL517</strain>
    </source>
</reference>
<dbReference type="SUPFAM" id="SSF48452">
    <property type="entry name" value="TPR-like"/>
    <property type="match status" value="1"/>
</dbReference>
<evidence type="ECO:0000313" key="4">
    <source>
        <dbReference type="EMBL" id="TPX36376.1"/>
    </source>
</evidence>
<feature type="region of interest" description="Disordered" evidence="3">
    <location>
        <begin position="1034"/>
        <end position="1116"/>
    </location>
</feature>
<dbReference type="InterPro" id="IPR051722">
    <property type="entry name" value="Endocytosis_PI4K-reg_protein"/>
</dbReference>
<comment type="caution">
    <text evidence="4">The sequence shown here is derived from an EMBL/GenBank/DDBJ whole genome shotgun (WGS) entry which is preliminary data.</text>
</comment>
<proteinExistence type="inferred from homology"/>
<dbReference type="Proteomes" id="UP000319731">
    <property type="component" value="Unassembled WGS sequence"/>
</dbReference>
<comment type="function">
    <text evidence="1">Involved in endocytosis.</text>
</comment>
<accession>A0A507CEA8</accession>
<comment type="similarity">
    <text evidence="2">Belongs to the YPP1 family.</text>
</comment>
<protein>
    <submittedName>
        <fullName evidence="4">Uncharacterized protein</fullName>
    </submittedName>
</protein>
<dbReference type="RefSeq" id="XP_031026689.1">
    <property type="nucleotide sequence ID" value="XM_031167384.1"/>
</dbReference>
<evidence type="ECO:0000256" key="1">
    <source>
        <dbReference type="ARBA" id="ARBA00002550"/>
    </source>
</evidence>
<dbReference type="STRING" id="1806994.A0A507CEA8"/>
<dbReference type="Gene3D" id="1.25.40.10">
    <property type="entry name" value="Tetratricopeptide repeat domain"/>
    <property type="match status" value="1"/>
</dbReference>
<feature type="compositionally biased region" description="Low complexity" evidence="3">
    <location>
        <begin position="1087"/>
        <end position="1109"/>
    </location>
</feature>
<feature type="region of interest" description="Disordered" evidence="3">
    <location>
        <begin position="769"/>
        <end position="796"/>
    </location>
</feature>
<dbReference type="AlphaFoldDB" id="A0A507CEA8"/>
<gene>
    <name evidence="4" type="ORF">SmJEL517_g01456</name>
</gene>
<evidence type="ECO:0000256" key="2">
    <source>
        <dbReference type="ARBA" id="ARBA00038251"/>
    </source>
</evidence>
<evidence type="ECO:0000313" key="5">
    <source>
        <dbReference type="Proteomes" id="UP000319731"/>
    </source>
</evidence>
<dbReference type="PANTHER" id="PTHR23083:SF464">
    <property type="entry name" value="TETRATRICOPEPTIDE REPEAT DOMAIN 7, ISOFORM A"/>
    <property type="match status" value="1"/>
</dbReference>
<evidence type="ECO:0000256" key="3">
    <source>
        <dbReference type="SAM" id="MobiDB-lite"/>
    </source>
</evidence>
<dbReference type="GeneID" id="42002681"/>
<dbReference type="OrthoDB" id="29013at2759"/>
<keyword evidence="5" id="KW-1185">Reference proteome</keyword>